<evidence type="ECO:0000313" key="2">
    <source>
        <dbReference type="Proteomes" id="UP000032142"/>
    </source>
</evidence>
<sequence>MKNRVKRSKYVFILSYEIMVS</sequence>
<gene>
    <name evidence="1" type="ORF">F383_23734</name>
</gene>
<evidence type="ECO:0000313" key="1">
    <source>
        <dbReference type="EMBL" id="KHG18416.1"/>
    </source>
</evidence>
<dbReference type="AlphaFoldDB" id="A0A0B0P4Y0"/>
<dbReference type="Proteomes" id="UP000032142">
    <property type="component" value="Unassembled WGS sequence"/>
</dbReference>
<keyword evidence="2" id="KW-1185">Reference proteome</keyword>
<organism evidence="1 2">
    <name type="scientific">Gossypium arboreum</name>
    <name type="common">Tree cotton</name>
    <name type="synonym">Gossypium nanking</name>
    <dbReference type="NCBI Taxonomy" id="29729"/>
    <lineage>
        <taxon>Eukaryota</taxon>
        <taxon>Viridiplantae</taxon>
        <taxon>Streptophyta</taxon>
        <taxon>Embryophyta</taxon>
        <taxon>Tracheophyta</taxon>
        <taxon>Spermatophyta</taxon>
        <taxon>Magnoliopsida</taxon>
        <taxon>eudicotyledons</taxon>
        <taxon>Gunneridae</taxon>
        <taxon>Pentapetalae</taxon>
        <taxon>rosids</taxon>
        <taxon>malvids</taxon>
        <taxon>Malvales</taxon>
        <taxon>Malvaceae</taxon>
        <taxon>Malvoideae</taxon>
        <taxon>Gossypium</taxon>
    </lineage>
</organism>
<proteinExistence type="predicted"/>
<reference evidence="2" key="1">
    <citation type="submission" date="2014-09" db="EMBL/GenBank/DDBJ databases">
        <authorList>
            <person name="Mudge J."/>
            <person name="Ramaraj T."/>
            <person name="Lindquist I.E."/>
            <person name="Bharti A.K."/>
            <person name="Sundararajan A."/>
            <person name="Cameron C.T."/>
            <person name="Woodward J.E."/>
            <person name="May G.D."/>
            <person name="Brubaker C."/>
            <person name="Broadhvest J."/>
            <person name="Wilkins T.A."/>
        </authorList>
    </citation>
    <scope>NUCLEOTIDE SEQUENCE</scope>
    <source>
        <strain evidence="2">cv. AKA8401</strain>
    </source>
</reference>
<dbReference type="EMBL" id="KN410555">
    <property type="protein sequence ID" value="KHG18416.1"/>
    <property type="molecule type" value="Genomic_DNA"/>
</dbReference>
<name>A0A0B0P4Y0_GOSAR</name>
<accession>A0A0B0P4Y0</accession>
<protein>
    <submittedName>
        <fullName evidence="1">Uncharacterized protein</fullName>
    </submittedName>
</protein>